<dbReference type="InterPro" id="IPR042468">
    <property type="entry name" value="Peptidase_C65_otubain_sub1"/>
</dbReference>
<dbReference type="InterPro" id="IPR038765">
    <property type="entry name" value="Papain-like_cys_pep_sf"/>
</dbReference>
<sequence length="76" mass="8288">MGRECTMVGVLALAEAFRIRVDVEYMDGRPLGNGGKLTKHTFGVNANDGSSLDGVNLGLLCITLLYRPGHYDILYK</sequence>
<dbReference type="SUPFAM" id="SSF54001">
    <property type="entry name" value="Cysteine proteinases"/>
    <property type="match status" value="1"/>
</dbReference>
<protein>
    <submittedName>
        <fullName evidence="1">Uncharacterized protein</fullName>
    </submittedName>
</protein>
<dbReference type="Pfam" id="PF10275">
    <property type="entry name" value="Peptidase_C65"/>
    <property type="match status" value="1"/>
</dbReference>
<gene>
    <name evidence="1" type="ORF">PSNMU_V1.4_AUG-EV-PASAV3_0098670</name>
</gene>
<dbReference type="Proteomes" id="UP000291116">
    <property type="component" value="Unassembled WGS sequence"/>
</dbReference>
<dbReference type="Gene3D" id="3.30.200.60">
    <property type="entry name" value="Peptidase C65 Otubain, subdomain 1"/>
    <property type="match status" value="1"/>
</dbReference>
<accession>A0A448ZLH6</accession>
<name>A0A448ZLH6_9STRA</name>
<keyword evidence="2" id="KW-1185">Reference proteome</keyword>
<dbReference type="OrthoDB" id="18915at2759"/>
<proteinExistence type="predicted"/>
<dbReference type="EMBL" id="CAACVS010000489">
    <property type="protein sequence ID" value="VEU42878.1"/>
    <property type="molecule type" value="Genomic_DNA"/>
</dbReference>
<dbReference type="InterPro" id="IPR019400">
    <property type="entry name" value="Peptidase_C65_otubain"/>
</dbReference>
<dbReference type="AlphaFoldDB" id="A0A448ZLH6"/>
<organism evidence="1 2">
    <name type="scientific">Pseudo-nitzschia multistriata</name>
    <dbReference type="NCBI Taxonomy" id="183589"/>
    <lineage>
        <taxon>Eukaryota</taxon>
        <taxon>Sar</taxon>
        <taxon>Stramenopiles</taxon>
        <taxon>Ochrophyta</taxon>
        <taxon>Bacillariophyta</taxon>
        <taxon>Bacillariophyceae</taxon>
        <taxon>Bacillariophycidae</taxon>
        <taxon>Bacillariales</taxon>
        <taxon>Bacillariaceae</taxon>
        <taxon>Pseudo-nitzschia</taxon>
    </lineage>
</organism>
<evidence type="ECO:0000313" key="2">
    <source>
        <dbReference type="Proteomes" id="UP000291116"/>
    </source>
</evidence>
<evidence type="ECO:0000313" key="1">
    <source>
        <dbReference type="EMBL" id="VEU42878.1"/>
    </source>
</evidence>
<reference evidence="1 2" key="1">
    <citation type="submission" date="2019-01" db="EMBL/GenBank/DDBJ databases">
        <authorList>
            <person name="Ferrante I. M."/>
        </authorList>
    </citation>
    <scope>NUCLEOTIDE SEQUENCE [LARGE SCALE GENOMIC DNA]</scope>
    <source>
        <strain evidence="1 2">B856</strain>
    </source>
</reference>